<reference evidence="2 3" key="1">
    <citation type="submission" date="2019-06" db="EMBL/GenBank/DDBJ databases">
        <title>A novel bacterium of genus Amaricoccus, isolated from marine sediment.</title>
        <authorList>
            <person name="Huang H."/>
            <person name="Mo K."/>
            <person name="Hu Y."/>
        </authorList>
    </citation>
    <scope>NUCLEOTIDE SEQUENCE [LARGE SCALE GENOMIC DNA]</scope>
    <source>
        <strain evidence="2 3">HB172011</strain>
    </source>
</reference>
<evidence type="ECO:0000256" key="1">
    <source>
        <dbReference type="SAM" id="MobiDB-lite"/>
    </source>
</evidence>
<accession>A0A501WXH0</accession>
<feature type="compositionally biased region" description="Basic and acidic residues" evidence="1">
    <location>
        <begin position="49"/>
        <end position="61"/>
    </location>
</feature>
<evidence type="ECO:0000313" key="3">
    <source>
        <dbReference type="Proteomes" id="UP000319255"/>
    </source>
</evidence>
<organism evidence="2 3">
    <name type="scientific">Amaricoccus solimangrovi</name>
    <dbReference type="NCBI Taxonomy" id="2589815"/>
    <lineage>
        <taxon>Bacteria</taxon>
        <taxon>Pseudomonadati</taxon>
        <taxon>Pseudomonadota</taxon>
        <taxon>Alphaproteobacteria</taxon>
        <taxon>Rhodobacterales</taxon>
        <taxon>Paracoccaceae</taxon>
        <taxon>Amaricoccus</taxon>
    </lineage>
</organism>
<dbReference type="EMBL" id="VFRP01000002">
    <property type="protein sequence ID" value="TPE52945.1"/>
    <property type="molecule type" value="Genomic_DNA"/>
</dbReference>
<dbReference type="AlphaFoldDB" id="A0A501WXH0"/>
<feature type="region of interest" description="Disordered" evidence="1">
    <location>
        <begin position="49"/>
        <end position="103"/>
    </location>
</feature>
<comment type="caution">
    <text evidence="2">The sequence shown here is derived from an EMBL/GenBank/DDBJ whole genome shotgun (WGS) entry which is preliminary data.</text>
</comment>
<dbReference type="InterPro" id="IPR021327">
    <property type="entry name" value="DUF2934"/>
</dbReference>
<dbReference type="Proteomes" id="UP000319255">
    <property type="component" value="Unassembled WGS sequence"/>
</dbReference>
<protein>
    <submittedName>
        <fullName evidence="2">DUF2934 domain-containing protein</fullName>
    </submittedName>
</protein>
<dbReference type="Pfam" id="PF11154">
    <property type="entry name" value="DUF2934"/>
    <property type="match status" value="1"/>
</dbReference>
<name>A0A501WXH0_9RHOB</name>
<keyword evidence="3" id="KW-1185">Reference proteome</keyword>
<proteinExistence type="predicted"/>
<gene>
    <name evidence="2" type="ORF">FJM51_02650</name>
</gene>
<sequence>MTDERAIEDRIRARAHEIWEREGRPEGAHGRHWDEARLEVEAEERVAAAAAPERDVVEATEGRLAGTSGAPDVFPEAGTGAPPDEDLPLETEASPSQFDRAPM</sequence>
<evidence type="ECO:0000313" key="2">
    <source>
        <dbReference type="EMBL" id="TPE52945.1"/>
    </source>
</evidence>
<dbReference type="RefSeq" id="WP_140452566.1">
    <property type="nucleotide sequence ID" value="NZ_VFRP01000002.1"/>
</dbReference>